<evidence type="ECO:0000313" key="2">
    <source>
        <dbReference type="Proteomes" id="UP000504618"/>
    </source>
</evidence>
<keyword evidence="2" id="KW-1185">Reference proteome</keyword>
<evidence type="ECO:0000256" key="1">
    <source>
        <dbReference type="SAM" id="MobiDB-lite"/>
    </source>
</evidence>
<proteinExistence type="predicted"/>
<sequence>MKEADDDSTSINASNDNDDEPESSVNPGSPKDNSLLDLPTTRTQWFESEDDKYGAKLTVE</sequence>
<dbReference type="AlphaFoldDB" id="A0A6J1Q6S3"/>
<dbReference type="Proteomes" id="UP000504618">
    <property type="component" value="Unplaced"/>
</dbReference>
<protein>
    <submittedName>
        <fullName evidence="3">Uncharacterized protein LOC112457993</fullName>
    </submittedName>
</protein>
<dbReference type="OrthoDB" id="391137at2759"/>
<gene>
    <name evidence="3" type="primary">LOC112457993</name>
</gene>
<evidence type="ECO:0000313" key="3">
    <source>
        <dbReference type="RefSeq" id="XP_024877121.1"/>
    </source>
</evidence>
<dbReference type="RefSeq" id="XP_024877121.1">
    <property type="nucleotide sequence ID" value="XM_025021353.1"/>
</dbReference>
<feature type="region of interest" description="Disordered" evidence="1">
    <location>
        <begin position="1"/>
        <end position="60"/>
    </location>
</feature>
<reference evidence="3" key="1">
    <citation type="submission" date="2025-08" db="UniProtKB">
        <authorList>
            <consortium name="RefSeq"/>
        </authorList>
    </citation>
    <scope>IDENTIFICATION</scope>
    <source>
        <tissue evidence="3">Whole body</tissue>
    </source>
</reference>
<feature type="compositionally biased region" description="Basic and acidic residues" evidence="1">
    <location>
        <begin position="51"/>
        <end position="60"/>
    </location>
</feature>
<accession>A0A6J1Q6S3</accession>
<organism evidence="2 3">
    <name type="scientific">Temnothorax curvispinosus</name>
    <dbReference type="NCBI Taxonomy" id="300111"/>
    <lineage>
        <taxon>Eukaryota</taxon>
        <taxon>Metazoa</taxon>
        <taxon>Ecdysozoa</taxon>
        <taxon>Arthropoda</taxon>
        <taxon>Hexapoda</taxon>
        <taxon>Insecta</taxon>
        <taxon>Pterygota</taxon>
        <taxon>Neoptera</taxon>
        <taxon>Endopterygota</taxon>
        <taxon>Hymenoptera</taxon>
        <taxon>Apocrita</taxon>
        <taxon>Aculeata</taxon>
        <taxon>Formicoidea</taxon>
        <taxon>Formicidae</taxon>
        <taxon>Myrmicinae</taxon>
        <taxon>Temnothorax</taxon>
    </lineage>
</organism>
<dbReference type="GeneID" id="112457993"/>
<name>A0A6J1Q6S3_9HYME</name>